<evidence type="ECO:0000313" key="5">
    <source>
        <dbReference type="EMBL" id="KAK3103650.1"/>
    </source>
</evidence>
<dbReference type="PANTHER" id="PTHR10903:SF184">
    <property type="entry name" value="GTP-BINDING PROTEIN A"/>
    <property type="match status" value="1"/>
</dbReference>
<name>A0AA89C0P3_PINIB</name>
<comment type="similarity">
    <text evidence="1">Belongs to the TRAFAC class TrmE-Era-EngA-EngB-Septin-like GTPase superfamily. AIG1/Toc34/Toc159-like paraseptin GTPase family. IAN subfamily.</text>
</comment>
<dbReference type="Gene3D" id="3.40.50.300">
    <property type="entry name" value="P-loop containing nucleotide triphosphate hydrolases"/>
    <property type="match status" value="1"/>
</dbReference>
<dbReference type="InterPro" id="IPR027417">
    <property type="entry name" value="P-loop_NTPase"/>
</dbReference>
<evidence type="ECO:0000256" key="1">
    <source>
        <dbReference type="ARBA" id="ARBA00008535"/>
    </source>
</evidence>
<evidence type="ECO:0000256" key="2">
    <source>
        <dbReference type="ARBA" id="ARBA00022741"/>
    </source>
</evidence>
<evidence type="ECO:0000259" key="4">
    <source>
        <dbReference type="PROSITE" id="PS51720"/>
    </source>
</evidence>
<dbReference type="SUPFAM" id="SSF52540">
    <property type="entry name" value="P-loop containing nucleoside triphosphate hydrolases"/>
    <property type="match status" value="1"/>
</dbReference>
<organism evidence="5 6">
    <name type="scientific">Pinctada imbricata</name>
    <name type="common">Atlantic pearl-oyster</name>
    <name type="synonym">Pinctada martensii</name>
    <dbReference type="NCBI Taxonomy" id="66713"/>
    <lineage>
        <taxon>Eukaryota</taxon>
        <taxon>Metazoa</taxon>
        <taxon>Spiralia</taxon>
        <taxon>Lophotrochozoa</taxon>
        <taxon>Mollusca</taxon>
        <taxon>Bivalvia</taxon>
        <taxon>Autobranchia</taxon>
        <taxon>Pteriomorphia</taxon>
        <taxon>Pterioida</taxon>
        <taxon>Pterioidea</taxon>
        <taxon>Pteriidae</taxon>
        <taxon>Pinctada</taxon>
    </lineage>
</organism>
<evidence type="ECO:0000313" key="6">
    <source>
        <dbReference type="Proteomes" id="UP001186944"/>
    </source>
</evidence>
<dbReference type="AlphaFoldDB" id="A0AA89C0P3"/>
<dbReference type="InterPro" id="IPR006703">
    <property type="entry name" value="G_AIG1"/>
</dbReference>
<protein>
    <recommendedName>
        <fullName evidence="4">AIG1-type G domain-containing protein</fullName>
    </recommendedName>
</protein>
<dbReference type="Proteomes" id="UP001186944">
    <property type="component" value="Unassembled WGS sequence"/>
</dbReference>
<proteinExistence type="inferred from homology"/>
<feature type="domain" description="AIG1-type G" evidence="4">
    <location>
        <begin position="28"/>
        <end position="242"/>
    </location>
</feature>
<dbReference type="FunFam" id="3.40.50.300:FF:000366">
    <property type="entry name" value="GTPase, IMAP family member 2"/>
    <property type="match status" value="1"/>
</dbReference>
<dbReference type="GO" id="GO:0005525">
    <property type="term" value="F:GTP binding"/>
    <property type="evidence" value="ECO:0007669"/>
    <property type="project" value="UniProtKB-KW"/>
</dbReference>
<dbReference type="PROSITE" id="PS51720">
    <property type="entry name" value="G_AIG1"/>
    <property type="match status" value="1"/>
</dbReference>
<comment type="caution">
    <text evidence="5">The sequence shown here is derived from an EMBL/GenBank/DDBJ whole genome shotgun (WGS) entry which is preliminary data.</text>
</comment>
<gene>
    <name evidence="5" type="ORF">FSP39_020749</name>
</gene>
<sequence length="348" mass="40304">MSSRERRVCSCGFEDGFGIRECEVCSRVDNFDEELGRSSNKLLSKTSERVLGKAQLEIQSSVESSSSQKCLVLLSQRTARGGRVEIRGRMVQVVDTPGLFDTEMNNEEVTMEILKCVGISAPGPHAILLVVRVGRFTDEERETVRLLQKAFGDNMTKYLIVVFTGKDTLDHESKSISQIVQEGPKCIKEFLDECDNRYIALNNNANNATRKAQTEHLLTMIDDVVRKNGGDFYKSSVFDEADKIIRERIIQKKTEHRNEMAKFRRQISEEYHEPDRRKKEYMDFVYRRQDNTQSTQLWSPREEVRNEIEKGDTTIMKKVWKNIRKAGIEVWGRFRSLYETLKRKASSY</sequence>
<dbReference type="InterPro" id="IPR045058">
    <property type="entry name" value="GIMA/IAN/Toc"/>
</dbReference>
<keyword evidence="2" id="KW-0547">Nucleotide-binding</keyword>
<keyword evidence="6" id="KW-1185">Reference proteome</keyword>
<dbReference type="EMBL" id="VSWD01000005">
    <property type="protein sequence ID" value="KAK3103650.1"/>
    <property type="molecule type" value="Genomic_DNA"/>
</dbReference>
<evidence type="ECO:0000256" key="3">
    <source>
        <dbReference type="ARBA" id="ARBA00023134"/>
    </source>
</evidence>
<accession>A0AA89C0P3</accession>
<dbReference type="PANTHER" id="PTHR10903">
    <property type="entry name" value="GTPASE, IMAP FAMILY MEMBER-RELATED"/>
    <property type="match status" value="1"/>
</dbReference>
<dbReference type="Pfam" id="PF04548">
    <property type="entry name" value="AIG1"/>
    <property type="match status" value="1"/>
</dbReference>
<keyword evidence="3" id="KW-0342">GTP-binding</keyword>
<reference evidence="5" key="1">
    <citation type="submission" date="2019-08" db="EMBL/GenBank/DDBJ databases">
        <title>The improved chromosome-level genome for the pearl oyster Pinctada fucata martensii using PacBio sequencing and Hi-C.</title>
        <authorList>
            <person name="Zheng Z."/>
        </authorList>
    </citation>
    <scope>NUCLEOTIDE SEQUENCE</scope>
    <source>
        <strain evidence="5">ZZ-2019</strain>
        <tissue evidence="5">Adductor muscle</tissue>
    </source>
</reference>